<sequence length="442" mass="50938">MSIIAFTVFLRTEMKSGQLMDGSKFYGALFFSLINMMFNGMAELHLSCMRLPVFFKQRDSLFFPAWAFALPIWLLRIPLSLMESGIWIILTYYTIGFALAASRFFRQFLAFFGIHQMALSLFHFIVALGRTQVVASTLGTFALLVVFVFGGFIVAKGDDIQPWMRWGYFISPMMYGQNAIAMNEFLDKRWSTPNSDPRFPEPTVGKVLLKARGMFMDDYIYWVLDKPAATVRVSSLLTSRHLSHRRIRLPARKYDPKTDGPKAQSPQRSFGLKYQSNHERKEHVTDVEASMPQLSCSDYYTEPQVPELAANERVEPGFCRHVKNFVVGRHGYGSIKFLGETDVRHLDLDSHIKFNNREVMVYMDERDKPPVGEGLNKAAEVTLLNIKCIDKMGNRYINGPKVDKYREMLIKKAKEQGAEFVSYDPVEGEWKFRVQHFSRYGF</sequence>
<comment type="caution">
    <text evidence="1">The sequence shown here is derived from an EMBL/GenBank/DDBJ whole genome shotgun (WGS) entry which is preliminary data.</text>
</comment>
<name>A0ACC0LZ14_RHOML</name>
<evidence type="ECO:0000313" key="1">
    <source>
        <dbReference type="EMBL" id="KAI8533746.1"/>
    </source>
</evidence>
<proteinExistence type="predicted"/>
<dbReference type="Proteomes" id="UP001062846">
    <property type="component" value="Chromosome 10"/>
</dbReference>
<reference evidence="1" key="1">
    <citation type="submission" date="2022-02" db="EMBL/GenBank/DDBJ databases">
        <title>Plant Genome Project.</title>
        <authorList>
            <person name="Zhang R.-G."/>
        </authorList>
    </citation>
    <scope>NUCLEOTIDE SEQUENCE</scope>
    <source>
        <strain evidence="1">AT1</strain>
    </source>
</reference>
<organism evidence="1 2">
    <name type="scientific">Rhododendron molle</name>
    <name type="common">Chinese azalea</name>
    <name type="synonym">Azalea mollis</name>
    <dbReference type="NCBI Taxonomy" id="49168"/>
    <lineage>
        <taxon>Eukaryota</taxon>
        <taxon>Viridiplantae</taxon>
        <taxon>Streptophyta</taxon>
        <taxon>Embryophyta</taxon>
        <taxon>Tracheophyta</taxon>
        <taxon>Spermatophyta</taxon>
        <taxon>Magnoliopsida</taxon>
        <taxon>eudicotyledons</taxon>
        <taxon>Gunneridae</taxon>
        <taxon>Pentapetalae</taxon>
        <taxon>asterids</taxon>
        <taxon>Ericales</taxon>
        <taxon>Ericaceae</taxon>
        <taxon>Ericoideae</taxon>
        <taxon>Rhodoreae</taxon>
        <taxon>Rhododendron</taxon>
    </lineage>
</organism>
<accession>A0ACC0LZ14</accession>
<gene>
    <name evidence="1" type="ORF">RHMOL_Rhmol10G0033400</name>
</gene>
<keyword evidence="2" id="KW-1185">Reference proteome</keyword>
<protein>
    <submittedName>
        <fullName evidence="1">Uncharacterized protein</fullName>
    </submittedName>
</protein>
<evidence type="ECO:0000313" key="2">
    <source>
        <dbReference type="Proteomes" id="UP001062846"/>
    </source>
</evidence>
<dbReference type="EMBL" id="CM046397">
    <property type="protein sequence ID" value="KAI8533746.1"/>
    <property type="molecule type" value="Genomic_DNA"/>
</dbReference>